<sequence>MGTRYGNETANTAFFGLIGVSRREINPPLGIYARNWGAGSTDISVGFHRPLTLTCLTFQTYAGEQPLVLIGADLGWWKSAADELKLRKGILDSLGLEESRLMFCLSHTHAGPSLSTADADKPGGEWVEPYLGQLKEKAVDAVLEALNAAALSTLEWRYGTCDLATNRDLPIEQERRVVVGFNPTAEADDTLLIGRVTDADGNVTATLVNYACHPTTLAWDNRLLSPDYVGAMRELVESRTGGLVLFLQGASGELAPAEQYVGDTEVADAHGRRLGYAVLATLEGMGNKETILNYSHVVESGASLAVWNRRKMAPSAQIAAVRSQVAMRLKDMPTLSEIEAQWLACTDLVLKERLWRKKEIRKTVGEGDTSAMPLWVWRIGNACLVGQPNEAYSGYQQSVRAACAPVPVSVINIVNGYAGYLPPEDRYGDDMYAVWQTPFAAGALEQLEKQTIDLLKQILS</sequence>
<evidence type="ECO:0000313" key="2">
    <source>
        <dbReference type="Proteomes" id="UP000597338"/>
    </source>
</evidence>
<organism evidence="1 2">
    <name type="scientific">Parapedobacter defluvii</name>
    <dbReference type="NCBI Taxonomy" id="2045106"/>
    <lineage>
        <taxon>Bacteria</taxon>
        <taxon>Pseudomonadati</taxon>
        <taxon>Bacteroidota</taxon>
        <taxon>Sphingobacteriia</taxon>
        <taxon>Sphingobacteriales</taxon>
        <taxon>Sphingobacteriaceae</taxon>
        <taxon>Parapedobacter</taxon>
    </lineage>
</organism>
<keyword evidence="2" id="KW-1185">Reference proteome</keyword>
<accession>A0ABQ1KXG3</accession>
<proteinExistence type="predicted"/>
<gene>
    <name evidence="1" type="ORF">GCM10011386_00100</name>
</gene>
<evidence type="ECO:0000313" key="1">
    <source>
        <dbReference type="EMBL" id="GGC12423.1"/>
    </source>
</evidence>
<reference evidence="2" key="1">
    <citation type="journal article" date="2019" name="Int. J. Syst. Evol. Microbiol.">
        <title>The Global Catalogue of Microorganisms (GCM) 10K type strain sequencing project: providing services to taxonomists for standard genome sequencing and annotation.</title>
        <authorList>
            <consortium name="The Broad Institute Genomics Platform"/>
            <consortium name="The Broad Institute Genome Sequencing Center for Infectious Disease"/>
            <person name="Wu L."/>
            <person name="Ma J."/>
        </authorList>
    </citation>
    <scope>NUCLEOTIDE SEQUENCE [LARGE SCALE GENOMIC DNA]</scope>
    <source>
        <strain evidence="2">CGMCC 1.15342</strain>
    </source>
</reference>
<name>A0ABQ1KXG3_9SPHI</name>
<protein>
    <submittedName>
        <fullName evidence="1">Alkaline ceramidase</fullName>
    </submittedName>
</protein>
<dbReference type="EMBL" id="BMIK01000001">
    <property type="protein sequence ID" value="GGC12423.1"/>
    <property type="molecule type" value="Genomic_DNA"/>
</dbReference>
<dbReference type="Proteomes" id="UP000597338">
    <property type="component" value="Unassembled WGS sequence"/>
</dbReference>
<comment type="caution">
    <text evidence="1">The sequence shown here is derived from an EMBL/GenBank/DDBJ whole genome shotgun (WGS) entry which is preliminary data.</text>
</comment>
<dbReference type="RefSeq" id="WP_188746128.1">
    <property type="nucleotide sequence ID" value="NZ_BMIK01000001.1"/>
</dbReference>